<reference evidence="2" key="1">
    <citation type="submission" date="2016-11" db="UniProtKB">
        <authorList>
            <consortium name="WormBaseParasite"/>
        </authorList>
    </citation>
    <scope>IDENTIFICATION</scope>
    <source>
        <strain evidence="2">KR3021</strain>
    </source>
</reference>
<dbReference type="Proteomes" id="UP000095286">
    <property type="component" value="Unplaced"/>
</dbReference>
<evidence type="ECO:0000313" key="1">
    <source>
        <dbReference type="Proteomes" id="UP000095286"/>
    </source>
</evidence>
<sequence length="232" mass="25007">MAALQKNRVDMSLDEIIKMDKIKGGKRAFPPKKGGVKNGGIVKKSGATPKKVVNGKKSGVVNAKNRTKLAAAKLKEAKKGNKGLGNLNDPKTQAVLTTIISEVLKKTGSVQKKPHQVAAKKQLGFKARRNASKATASPMLNRVQVGSRNIKKSKPATPKVLSTPIPKGNILLSRLAQHSKTIVKSPIISKGRIPVGPKSSIRNKNNGGNFKNNNTREGTKSFSRRDSNKRRN</sequence>
<protein>
    <submittedName>
        <fullName evidence="2">H15 domain-containing protein</fullName>
    </submittedName>
</protein>
<dbReference type="WBParaSite" id="RSKR_0001060400.1">
    <property type="protein sequence ID" value="RSKR_0001060400.1"/>
    <property type="gene ID" value="RSKR_0001060400"/>
</dbReference>
<name>A0AC35UDG7_9BILA</name>
<evidence type="ECO:0000313" key="2">
    <source>
        <dbReference type="WBParaSite" id="RSKR_0001060400.1"/>
    </source>
</evidence>
<organism evidence="1 2">
    <name type="scientific">Rhabditophanes sp. KR3021</name>
    <dbReference type="NCBI Taxonomy" id="114890"/>
    <lineage>
        <taxon>Eukaryota</taxon>
        <taxon>Metazoa</taxon>
        <taxon>Ecdysozoa</taxon>
        <taxon>Nematoda</taxon>
        <taxon>Chromadorea</taxon>
        <taxon>Rhabditida</taxon>
        <taxon>Tylenchina</taxon>
        <taxon>Panagrolaimomorpha</taxon>
        <taxon>Strongyloidoidea</taxon>
        <taxon>Alloionematidae</taxon>
        <taxon>Rhabditophanes</taxon>
    </lineage>
</organism>
<accession>A0AC35UDG7</accession>
<proteinExistence type="predicted"/>